<evidence type="ECO:0000259" key="1">
    <source>
        <dbReference type="Pfam" id="PF02317"/>
    </source>
</evidence>
<dbReference type="InterPro" id="IPR008927">
    <property type="entry name" value="6-PGluconate_DH-like_C_sf"/>
</dbReference>
<name>A0ABT1LXL1_9MICC</name>
<sequence>MVNVIIRSNEANAAATALTLAARDHHVCLLSDKVSPGLYQFSYFGEPRNEVLRAVDELKAGAPVIGVVFAEGEDVQAGMQDVLRVASPQLMVIVGGGITGAVEAAEAARRFGLDTSSVLQIGAFLFGGNLSSVRAEKHDVLAGFLGPETPDHLVELALATFPRLSLGNPAAVALSSINALFHVPPMLLNAMSVERAESIRFYVEGFGDSVCRLLLELDADRLRLGAALGLGLVPVQELKARYSGPDAPKGLSLREQVNTLSSQTAALPSSFHHRFLRHELRSSFAPMAALAAAVRVDVPTISSILRLSEILLEEDILDHAARPAQDFLNLMNTHSLSIN</sequence>
<dbReference type="Proteomes" id="UP001524318">
    <property type="component" value="Unassembled WGS sequence"/>
</dbReference>
<dbReference type="Pfam" id="PF02317">
    <property type="entry name" value="Octopine_DH"/>
    <property type="match status" value="1"/>
</dbReference>
<dbReference type="RefSeq" id="WP_254752972.1">
    <property type="nucleotide sequence ID" value="NZ_JANCLV010000021.1"/>
</dbReference>
<evidence type="ECO:0000313" key="3">
    <source>
        <dbReference type="Proteomes" id="UP001524318"/>
    </source>
</evidence>
<dbReference type="EMBL" id="JANCLV010000021">
    <property type="protein sequence ID" value="MCP9001901.1"/>
    <property type="molecule type" value="Genomic_DNA"/>
</dbReference>
<gene>
    <name evidence="2" type="ORF">NFC73_19530</name>
</gene>
<dbReference type="SUPFAM" id="SSF48179">
    <property type="entry name" value="6-phosphogluconate dehydrogenase C-terminal domain-like"/>
    <property type="match status" value="1"/>
</dbReference>
<comment type="caution">
    <text evidence="2">The sequence shown here is derived from an EMBL/GenBank/DDBJ whole genome shotgun (WGS) entry which is preliminary data.</text>
</comment>
<keyword evidence="3" id="KW-1185">Reference proteome</keyword>
<feature type="domain" description="Opine dehydrogenase" evidence="1">
    <location>
        <begin position="168"/>
        <end position="309"/>
    </location>
</feature>
<dbReference type="InterPro" id="IPR013328">
    <property type="entry name" value="6PGD_dom2"/>
</dbReference>
<dbReference type="Gene3D" id="1.10.1040.10">
    <property type="entry name" value="N-(1-d-carboxylethyl)-l-norvaline Dehydrogenase, domain 2"/>
    <property type="match status" value="1"/>
</dbReference>
<proteinExistence type="predicted"/>
<accession>A0ABT1LXL1</accession>
<evidence type="ECO:0000313" key="2">
    <source>
        <dbReference type="EMBL" id="MCP9001901.1"/>
    </source>
</evidence>
<dbReference type="InterPro" id="IPR003421">
    <property type="entry name" value="Opine_DH"/>
</dbReference>
<reference evidence="2 3" key="1">
    <citation type="submission" date="2022-06" db="EMBL/GenBank/DDBJ databases">
        <title>Pseudarthrobacter sp. strain RMG13 Genome sequencing and assembly.</title>
        <authorList>
            <person name="Kim I."/>
        </authorList>
    </citation>
    <scope>NUCLEOTIDE SEQUENCE [LARGE SCALE GENOMIC DNA]</scope>
    <source>
        <strain evidence="2 3">RMG13</strain>
    </source>
</reference>
<organism evidence="2 3">
    <name type="scientific">Pseudarthrobacter humi</name>
    <dbReference type="NCBI Taxonomy" id="2952523"/>
    <lineage>
        <taxon>Bacteria</taxon>
        <taxon>Bacillati</taxon>
        <taxon>Actinomycetota</taxon>
        <taxon>Actinomycetes</taxon>
        <taxon>Micrococcales</taxon>
        <taxon>Micrococcaceae</taxon>
        <taxon>Pseudarthrobacter</taxon>
    </lineage>
</organism>
<protein>
    <submittedName>
        <fullName evidence="2">NAD/NADP octopine/nopaline dehydrogenase family protein</fullName>
    </submittedName>
</protein>